<proteinExistence type="predicted"/>
<dbReference type="Proteomes" id="UP001164746">
    <property type="component" value="Chromosome 15"/>
</dbReference>
<organism evidence="1 2">
    <name type="scientific">Mya arenaria</name>
    <name type="common">Soft-shell clam</name>
    <dbReference type="NCBI Taxonomy" id="6604"/>
    <lineage>
        <taxon>Eukaryota</taxon>
        <taxon>Metazoa</taxon>
        <taxon>Spiralia</taxon>
        <taxon>Lophotrochozoa</taxon>
        <taxon>Mollusca</taxon>
        <taxon>Bivalvia</taxon>
        <taxon>Autobranchia</taxon>
        <taxon>Heteroconchia</taxon>
        <taxon>Euheterodonta</taxon>
        <taxon>Imparidentia</taxon>
        <taxon>Neoheterodontei</taxon>
        <taxon>Myida</taxon>
        <taxon>Myoidea</taxon>
        <taxon>Myidae</taxon>
        <taxon>Mya</taxon>
    </lineage>
</organism>
<dbReference type="EMBL" id="CP111026">
    <property type="protein sequence ID" value="WAR27780.1"/>
    <property type="molecule type" value="Genomic_DNA"/>
</dbReference>
<name>A0ABY7G0M5_MYAAR</name>
<evidence type="ECO:0000313" key="2">
    <source>
        <dbReference type="Proteomes" id="UP001164746"/>
    </source>
</evidence>
<gene>
    <name evidence="1" type="ORF">MAR_013484</name>
</gene>
<reference evidence="1" key="1">
    <citation type="submission" date="2022-11" db="EMBL/GenBank/DDBJ databases">
        <title>Centuries of genome instability and evolution in soft-shell clam transmissible cancer (bioRxiv).</title>
        <authorList>
            <person name="Hart S.F.M."/>
            <person name="Yonemitsu M.A."/>
            <person name="Giersch R.M."/>
            <person name="Beal B.F."/>
            <person name="Arriagada G."/>
            <person name="Davis B.W."/>
            <person name="Ostrander E.A."/>
            <person name="Goff S.P."/>
            <person name="Metzger M.J."/>
        </authorList>
    </citation>
    <scope>NUCLEOTIDE SEQUENCE</scope>
    <source>
        <strain evidence="1">MELC-2E11</strain>
        <tissue evidence="1">Siphon/mantle</tissue>
    </source>
</reference>
<protein>
    <submittedName>
        <fullName evidence="1">Uncharacterized protein</fullName>
    </submittedName>
</protein>
<sequence>MCKSVLQKLIEIMEEAPKVEGFVMDFEAGWHRRLNFSAGRSTLQFYRCLICLPLRRLREADMTD</sequence>
<evidence type="ECO:0000313" key="1">
    <source>
        <dbReference type="EMBL" id="WAR27780.1"/>
    </source>
</evidence>
<keyword evidence="2" id="KW-1185">Reference proteome</keyword>
<accession>A0ABY7G0M5</accession>